<dbReference type="InterPro" id="IPR036388">
    <property type="entry name" value="WH-like_DNA-bd_sf"/>
</dbReference>
<feature type="region of interest" description="Disordered" evidence="4">
    <location>
        <begin position="1"/>
        <end position="36"/>
    </location>
</feature>
<keyword evidence="2" id="KW-0238">DNA-binding</keyword>
<keyword evidence="1" id="KW-0805">Transcription regulation</keyword>
<evidence type="ECO:0000256" key="1">
    <source>
        <dbReference type="ARBA" id="ARBA00023015"/>
    </source>
</evidence>
<feature type="compositionally biased region" description="Basic and acidic residues" evidence="4">
    <location>
        <begin position="9"/>
        <end position="20"/>
    </location>
</feature>
<dbReference type="GO" id="GO:0003700">
    <property type="term" value="F:DNA-binding transcription factor activity"/>
    <property type="evidence" value="ECO:0007669"/>
    <property type="project" value="InterPro"/>
</dbReference>
<proteinExistence type="predicted"/>
<dbReference type="PANTHER" id="PTHR38445:SF9">
    <property type="entry name" value="HTH-TYPE TRANSCRIPTIONAL REPRESSOR YTRA"/>
    <property type="match status" value="1"/>
</dbReference>
<dbReference type="EMBL" id="FLUV01000047">
    <property type="protein sequence ID" value="SBW17216.1"/>
    <property type="molecule type" value="Genomic_DNA"/>
</dbReference>
<sequence length="130" mass="14320">MEEPGALASDRRHASHRVADQLEAAIDAGKYPPDRPLPSYRRIANDYGIAINTAQAAVRLLSTRGRVHIKANSGAYVCNEPHAPAPGEELREIQTDVARLRKQLNDVSTGLAEVERRVDEAMNHLTSEDK</sequence>
<evidence type="ECO:0000259" key="5">
    <source>
        <dbReference type="PROSITE" id="PS50949"/>
    </source>
</evidence>
<gene>
    <name evidence="6" type="ORF">FDG2_0111</name>
</gene>
<evidence type="ECO:0000313" key="6">
    <source>
        <dbReference type="EMBL" id="SBW17216.1"/>
    </source>
</evidence>
<dbReference type="InterPro" id="IPR036390">
    <property type="entry name" value="WH_DNA-bd_sf"/>
</dbReference>
<organism evidence="6 7">
    <name type="scientific">Candidatus Protofrankia californiensis</name>
    <dbReference type="NCBI Taxonomy" id="1839754"/>
    <lineage>
        <taxon>Bacteria</taxon>
        <taxon>Bacillati</taxon>
        <taxon>Actinomycetota</taxon>
        <taxon>Actinomycetes</taxon>
        <taxon>Frankiales</taxon>
        <taxon>Frankiaceae</taxon>
        <taxon>Protofrankia</taxon>
    </lineage>
</organism>
<dbReference type="AlphaFoldDB" id="A0A1C3NSV7"/>
<evidence type="ECO:0000313" key="7">
    <source>
        <dbReference type="Proteomes" id="UP000199013"/>
    </source>
</evidence>
<dbReference type="PANTHER" id="PTHR38445">
    <property type="entry name" value="HTH-TYPE TRANSCRIPTIONAL REPRESSOR YTRA"/>
    <property type="match status" value="1"/>
</dbReference>
<dbReference type="PROSITE" id="PS50949">
    <property type="entry name" value="HTH_GNTR"/>
    <property type="match status" value="1"/>
</dbReference>
<dbReference type="InterPro" id="IPR000524">
    <property type="entry name" value="Tscrpt_reg_HTH_GntR"/>
</dbReference>
<dbReference type="Proteomes" id="UP000199013">
    <property type="component" value="Unassembled WGS sequence"/>
</dbReference>
<reference evidence="7" key="1">
    <citation type="submission" date="2016-02" db="EMBL/GenBank/DDBJ databases">
        <authorList>
            <person name="Wibberg D."/>
        </authorList>
    </citation>
    <scope>NUCLEOTIDE SEQUENCE [LARGE SCALE GENOMIC DNA]</scope>
</reference>
<evidence type="ECO:0000256" key="2">
    <source>
        <dbReference type="ARBA" id="ARBA00023125"/>
    </source>
</evidence>
<dbReference type="Pfam" id="PF00392">
    <property type="entry name" value="GntR"/>
    <property type="match status" value="1"/>
</dbReference>
<feature type="domain" description="HTH gntR-type" evidence="5">
    <location>
        <begin position="12"/>
        <end position="80"/>
    </location>
</feature>
<dbReference type="SUPFAM" id="SSF46785">
    <property type="entry name" value="Winged helix' DNA-binding domain"/>
    <property type="match status" value="1"/>
</dbReference>
<evidence type="ECO:0000256" key="4">
    <source>
        <dbReference type="SAM" id="MobiDB-lite"/>
    </source>
</evidence>
<dbReference type="Gene3D" id="1.10.10.10">
    <property type="entry name" value="Winged helix-like DNA-binding domain superfamily/Winged helix DNA-binding domain"/>
    <property type="match status" value="1"/>
</dbReference>
<name>A0A1C3NSV7_9ACTN</name>
<keyword evidence="3" id="KW-0804">Transcription</keyword>
<keyword evidence="7" id="KW-1185">Reference proteome</keyword>
<protein>
    <submittedName>
        <fullName evidence="6">Regulatory protein GntR</fullName>
    </submittedName>
</protein>
<dbReference type="SMART" id="SM00345">
    <property type="entry name" value="HTH_GNTR"/>
    <property type="match status" value="1"/>
</dbReference>
<dbReference type="GO" id="GO:0003677">
    <property type="term" value="F:DNA binding"/>
    <property type="evidence" value="ECO:0007669"/>
    <property type="project" value="UniProtKB-KW"/>
</dbReference>
<evidence type="ECO:0000256" key="3">
    <source>
        <dbReference type="ARBA" id="ARBA00023163"/>
    </source>
</evidence>
<accession>A0A1C3NSV7</accession>